<comment type="caution">
    <text evidence="1">The sequence shown here is derived from an EMBL/GenBank/DDBJ whole genome shotgun (WGS) entry which is preliminary data.</text>
</comment>
<keyword evidence="2" id="KW-1185">Reference proteome</keyword>
<dbReference type="Proteomes" id="UP000465112">
    <property type="component" value="Chromosome 6"/>
</dbReference>
<evidence type="ECO:0000313" key="2">
    <source>
        <dbReference type="Proteomes" id="UP000465112"/>
    </source>
</evidence>
<sequence>MGISQITNERPLHASLFLLWEKYLTWQEFTSLRLGLRCGSEETGRAGESEGGDLWWMTAEQAQRGQSLCGPGHSSLP</sequence>
<reference evidence="1 2" key="1">
    <citation type="submission" date="2019-06" db="EMBL/GenBank/DDBJ databases">
        <title>A chromosome-scale genome assembly of the European perch, Perca fluviatilis.</title>
        <authorList>
            <person name="Roques C."/>
            <person name="Zahm M."/>
            <person name="Cabau C."/>
            <person name="Klopp C."/>
            <person name="Bouchez O."/>
            <person name="Donnadieu C."/>
            <person name="Kuhl H."/>
            <person name="Gislard M."/>
            <person name="Guendouz S."/>
            <person name="Journot L."/>
            <person name="Haffray P."/>
            <person name="Bestin A."/>
            <person name="Morvezen R."/>
            <person name="Feron R."/>
            <person name="Wen M."/>
            <person name="Jouanno E."/>
            <person name="Herpin A."/>
            <person name="Schartl M."/>
            <person name="Postlethwait J."/>
            <person name="Schaerlinger B."/>
            <person name="Chardard D."/>
            <person name="Lecocq T."/>
            <person name="Poncet C."/>
            <person name="Jaffrelo L."/>
            <person name="Lampietro C."/>
            <person name="Guiguen Y."/>
        </authorList>
    </citation>
    <scope>NUCLEOTIDE SEQUENCE [LARGE SCALE GENOMIC DNA]</scope>
    <source>
        <tissue evidence="1">Blood</tissue>
    </source>
</reference>
<evidence type="ECO:0000313" key="1">
    <source>
        <dbReference type="EMBL" id="KAF1389175.1"/>
    </source>
</evidence>
<dbReference type="EMBL" id="VHII01000006">
    <property type="protein sequence ID" value="KAF1389175.1"/>
    <property type="molecule type" value="Genomic_DNA"/>
</dbReference>
<gene>
    <name evidence="1" type="ORF">PFLUV_G00070720</name>
</gene>
<accession>A0A6A5FE36</accession>
<organism evidence="1 2">
    <name type="scientific">Perca fluviatilis</name>
    <name type="common">European perch</name>
    <dbReference type="NCBI Taxonomy" id="8168"/>
    <lineage>
        <taxon>Eukaryota</taxon>
        <taxon>Metazoa</taxon>
        <taxon>Chordata</taxon>
        <taxon>Craniata</taxon>
        <taxon>Vertebrata</taxon>
        <taxon>Euteleostomi</taxon>
        <taxon>Actinopterygii</taxon>
        <taxon>Neopterygii</taxon>
        <taxon>Teleostei</taxon>
        <taxon>Neoteleostei</taxon>
        <taxon>Acanthomorphata</taxon>
        <taxon>Eupercaria</taxon>
        <taxon>Perciformes</taxon>
        <taxon>Percoidei</taxon>
        <taxon>Percidae</taxon>
        <taxon>Percinae</taxon>
        <taxon>Perca</taxon>
    </lineage>
</organism>
<name>A0A6A5FE36_PERFL</name>
<protein>
    <submittedName>
        <fullName evidence="1">Uncharacterized protein</fullName>
    </submittedName>
</protein>
<dbReference type="AlphaFoldDB" id="A0A6A5FE36"/>
<proteinExistence type="predicted"/>